<evidence type="ECO:0000313" key="2">
    <source>
        <dbReference type="Proteomes" id="UP000005143"/>
    </source>
</evidence>
<evidence type="ECO:0000313" key="1">
    <source>
        <dbReference type="EMBL" id="EHN09451.1"/>
    </source>
</evidence>
<keyword evidence="2" id="KW-1185">Reference proteome</keyword>
<gene>
    <name evidence="1" type="ORF">PAI11_37180</name>
</gene>
<name>H0EA44_9ACTN</name>
<dbReference type="Proteomes" id="UP000005143">
    <property type="component" value="Unassembled WGS sequence"/>
</dbReference>
<sequence length="48" mass="5202">MLTQLLPGATVEAAREATGWPLRIADAVEAIHPPTDHELTALRELVAR</sequence>
<accession>H0EA44</accession>
<dbReference type="GO" id="GO:0047569">
    <property type="term" value="F:3-oxoadipate CoA-transferase activity"/>
    <property type="evidence" value="ECO:0007669"/>
    <property type="project" value="UniProtKB-EC"/>
</dbReference>
<protein>
    <submittedName>
        <fullName evidence="1">3-oxoadipate CoA-transferase subunit B</fullName>
        <ecNumber evidence="1">2.8.3.6</ecNumber>
    </submittedName>
</protein>
<dbReference type="AlphaFoldDB" id="H0EA44"/>
<dbReference type="Gene3D" id="3.40.1080.10">
    <property type="entry name" value="Glutaconate Coenzyme A-transferase"/>
    <property type="match status" value="1"/>
</dbReference>
<proteinExistence type="predicted"/>
<dbReference type="EC" id="2.8.3.6" evidence="1"/>
<keyword evidence="1" id="KW-0808">Transferase</keyword>
<comment type="caution">
    <text evidence="1">The sequence shown here is derived from an EMBL/GenBank/DDBJ whole genome shotgun (WGS) entry which is preliminary data.</text>
</comment>
<organism evidence="1 2">
    <name type="scientific">Patulibacter medicamentivorans</name>
    <dbReference type="NCBI Taxonomy" id="1097667"/>
    <lineage>
        <taxon>Bacteria</taxon>
        <taxon>Bacillati</taxon>
        <taxon>Actinomycetota</taxon>
        <taxon>Thermoleophilia</taxon>
        <taxon>Solirubrobacterales</taxon>
        <taxon>Patulibacteraceae</taxon>
        <taxon>Patulibacter</taxon>
    </lineage>
</organism>
<dbReference type="InterPro" id="IPR037171">
    <property type="entry name" value="NagB/RpiA_transferase-like"/>
</dbReference>
<dbReference type="SUPFAM" id="SSF100950">
    <property type="entry name" value="NagB/RpiA/CoA transferase-like"/>
    <property type="match status" value="1"/>
</dbReference>
<reference evidence="1 2" key="1">
    <citation type="journal article" date="2013" name="Biodegradation">
        <title>Quantitative proteomic analysis of ibuprofen-degrading Patulibacter sp. strain I11.</title>
        <authorList>
            <person name="Almeida B."/>
            <person name="Kjeldal H."/>
            <person name="Lolas I."/>
            <person name="Knudsen A.D."/>
            <person name="Carvalho G."/>
            <person name="Nielsen K.L."/>
            <person name="Barreto Crespo M.T."/>
            <person name="Stensballe A."/>
            <person name="Nielsen J.L."/>
        </authorList>
    </citation>
    <scope>NUCLEOTIDE SEQUENCE [LARGE SCALE GENOMIC DNA]</scope>
    <source>
        <strain evidence="1 2">I11</strain>
    </source>
</reference>
<dbReference type="EMBL" id="AGUD01000289">
    <property type="protein sequence ID" value="EHN09451.1"/>
    <property type="molecule type" value="Genomic_DNA"/>
</dbReference>